<dbReference type="RefSeq" id="WP_011240469.1">
    <property type="nucleotide sequence ID" value="NC_017262.1"/>
</dbReference>
<dbReference type="Proteomes" id="UP000001494">
    <property type="component" value="Chromosome"/>
</dbReference>
<dbReference type="HOGENOM" id="CLU_131518_0_1_5"/>
<dbReference type="NCBIfam" id="TIGR01795">
    <property type="entry name" value="CM_mono_cladeE"/>
    <property type="match status" value="1"/>
</dbReference>
<dbReference type="InterPro" id="IPR002701">
    <property type="entry name" value="CM_II_prokaryot"/>
</dbReference>
<dbReference type="GO" id="GO:0009697">
    <property type="term" value="P:salicylic acid biosynthetic process"/>
    <property type="evidence" value="ECO:0007669"/>
    <property type="project" value="TreeGrafter"/>
</dbReference>
<dbReference type="InterPro" id="IPR010951">
    <property type="entry name" value="CM_bact"/>
</dbReference>
<dbReference type="OrthoDB" id="3267837at2"/>
<dbReference type="InterPro" id="IPR036263">
    <property type="entry name" value="Chorismate_II_sf"/>
</dbReference>
<dbReference type="InterPro" id="IPR036979">
    <property type="entry name" value="CM_dom_sf"/>
</dbReference>
<feature type="domain" description="Chorismate mutase" evidence="3">
    <location>
        <begin position="1"/>
        <end position="91"/>
    </location>
</feature>
<dbReference type="Pfam" id="PF01817">
    <property type="entry name" value="CM_2"/>
    <property type="match status" value="1"/>
</dbReference>
<keyword evidence="2" id="KW-0413">Isomerase</keyword>
<dbReference type="NCBIfam" id="NF006691">
    <property type="entry name" value="PRK09239.1"/>
    <property type="match status" value="1"/>
</dbReference>
<dbReference type="AlphaFoldDB" id="A0A0H3FZ29"/>
<gene>
    <name evidence="4" type="ordered locus">Zmob_1088</name>
</gene>
<dbReference type="EMBL" id="CP002850">
    <property type="protein sequence ID" value="AEH62922.1"/>
    <property type="molecule type" value="Genomic_DNA"/>
</dbReference>
<evidence type="ECO:0000259" key="3">
    <source>
        <dbReference type="PROSITE" id="PS51168"/>
    </source>
</evidence>
<dbReference type="GO" id="GO:0046417">
    <property type="term" value="P:chorismate metabolic process"/>
    <property type="evidence" value="ECO:0007669"/>
    <property type="project" value="InterPro"/>
</dbReference>
<dbReference type="EC" id="5.4.99.5" evidence="1"/>
<accession>A0A0H3FZ29</accession>
<dbReference type="Gene3D" id="1.20.59.10">
    <property type="entry name" value="Chorismate mutase"/>
    <property type="match status" value="1"/>
</dbReference>
<dbReference type="GO" id="GO:0004106">
    <property type="term" value="F:chorismate mutase activity"/>
    <property type="evidence" value="ECO:0007669"/>
    <property type="project" value="UniProtKB-EC"/>
</dbReference>
<evidence type="ECO:0000313" key="5">
    <source>
        <dbReference type="Proteomes" id="UP000001494"/>
    </source>
</evidence>
<dbReference type="PANTHER" id="PTHR38041">
    <property type="entry name" value="CHORISMATE MUTASE"/>
    <property type="match status" value="1"/>
</dbReference>
<dbReference type="PROSITE" id="PS51168">
    <property type="entry name" value="CHORISMATE_MUT_2"/>
    <property type="match status" value="1"/>
</dbReference>
<dbReference type="eggNOG" id="COG1605">
    <property type="taxonomic scope" value="Bacteria"/>
</dbReference>
<dbReference type="KEGG" id="zmm:Zmob_1088"/>
<evidence type="ECO:0000256" key="2">
    <source>
        <dbReference type="ARBA" id="ARBA00023235"/>
    </source>
</evidence>
<dbReference type="GeneID" id="79904247"/>
<name>A0A0H3FZ29_ZYMMA</name>
<sequence length="100" mass="11764">MPNDRLQRYRKSIDNIDTALICLLAERFKITSDVSYYKAEKQLPPADLAREAEQAKRLRQLAESTGLNPDFAERFLRMVIEEATQHHRLIKDEMEKSWSN</sequence>
<dbReference type="SUPFAM" id="SSF48600">
    <property type="entry name" value="Chorismate mutase II"/>
    <property type="match status" value="1"/>
</dbReference>
<dbReference type="SMART" id="SM00830">
    <property type="entry name" value="CM_2"/>
    <property type="match status" value="1"/>
</dbReference>
<evidence type="ECO:0000313" key="4">
    <source>
        <dbReference type="EMBL" id="AEH62922.1"/>
    </source>
</evidence>
<dbReference type="PANTHER" id="PTHR38041:SF1">
    <property type="entry name" value="CHORISMATE MUTASE"/>
    <property type="match status" value="1"/>
</dbReference>
<proteinExistence type="predicted"/>
<organism evidence="4 5">
    <name type="scientific">Zymomonas mobilis subsp. mobilis (strain ATCC 10988 / DSM 424 / LMG 404 / NCIMB 8938 / NRRL B-806 / ZM1)</name>
    <dbReference type="NCBI Taxonomy" id="555217"/>
    <lineage>
        <taxon>Bacteria</taxon>
        <taxon>Pseudomonadati</taxon>
        <taxon>Pseudomonadota</taxon>
        <taxon>Alphaproteobacteria</taxon>
        <taxon>Sphingomonadales</taxon>
        <taxon>Zymomonadaceae</taxon>
        <taxon>Zymomonas</taxon>
    </lineage>
</organism>
<protein>
    <recommendedName>
        <fullName evidence="1">chorismate mutase</fullName>
        <ecNumber evidence="1">5.4.99.5</ecNumber>
    </recommendedName>
</protein>
<evidence type="ECO:0000256" key="1">
    <source>
        <dbReference type="ARBA" id="ARBA00012404"/>
    </source>
</evidence>
<reference evidence="4 5" key="1">
    <citation type="journal article" date="2011" name="J. Bacteriol.">
        <title>Genome sequence of the ethanol-producing Zymomonas mobilis subsp. mobilis lectotype strain ATCC 10988.</title>
        <authorList>
            <person name="Pappas K.M."/>
            <person name="Kouvelis V.N."/>
            <person name="Saunders E."/>
            <person name="Brettin T.S."/>
            <person name="Bruce D."/>
            <person name="Detter C."/>
            <person name="Balakireva M."/>
            <person name="Han C.S."/>
            <person name="Savvakis G."/>
            <person name="Kyrpides N.C."/>
            <person name="Typas M.A."/>
        </authorList>
    </citation>
    <scope>NUCLEOTIDE SEQUENCE [LARGE SCALE GENOMIC DNA]</scope>
    <source>
        <strain evidence="5">ATCC 10988 / DSM 424 / CCUG 17860 / LMG 404 / NCIMB 8938 / NRRL B-806 / ZM1</strain>
    </source>
</reference>
<dbReference type="InterPro" id="IPR051331">
    <property type="entry name" value="Chorismate_mutase-related"/>
</dbReference>